<reference evidence="2" key="1">
    <citation type="submission" date="2016-10" db="EMBL/GenBank/DDBJ databases">
        <authorList>
            <person name="Varghese N."/>
            <person name="Submissions S."/>
        </authorList>
    </citation>
    <scope>NUCLEOTIDE SEQUENCE [LARGE SCALE GENOMIC DNA]</scope>
    <source>
        <strain evidence="2">DSM 23095</strain>
    </source>
</reference>
<gene>
    <name evidence="1" type="ORF">SAMN04488104_101961</name>
</gene>
<keyword evidence="2" id="KW-1185">Reference proteome</keyword>
<protein>
    <submittedName>
        <fullName evidence="1">Uncharacterized protein</fullName>
    </submittedName>
</protein>
<dbReference type="Proteomes" id="UP000199060">
    <property type="component" value="Unassembled WGS sequence"/>
</dbReference>
<dbReference type="EMBL" id="FNAC01000019">
    <property type="protein sequence ID" value="SDD21859.1"/>
    <property type="molecule type" value="Genomic_DNA"/>
</dbReference>
<name>A0A1G6SYN8_9BACT</name>
<accession>A0A1G6SYN8</accession>
<dbReference type="OrthoDB" id="826668at2"/>
<organism evidence="1 2">
    <name type="scientific">Algoriphagus faecimaris</name>
    <dbReference type="NCBI Taxonomy" id="686796"/>
    <lineage>
        <taxon>Bacteria</taxon>
        <taxon>Pseudomonadati</taxon>
        <taxon>Bacteroidota</taxon>
        <taxon>Cytophagia</taxon>
        <taxon>Cytophagales</taxon>
        <taxon>Cyclobacteriaceae</taxon>
        <taxon>Algoriphagus</taxon>
    </lineage>
</organism>
<sequence length="164" mass="18980">MQNFLIVLSFIFLFQSKPPELEYSLLNQVVGENGIKSIRSEFYSPKDKFRTYGEFSLAFERDILDPTKSFNLDSLFTGQQIRAFEQSLQTEKPKKVKPKMIQAQLSKTGYQLSFPLIQEGKNEEIYGLVFENVMSMESGGVILKLYRKEGKKWTLLHQTYVAIS</sequence>
<proteinExistence type="predicted"/>
<evidence type="ECO:0000313" key="1">
    <source>
        <dbReference type="EMBL" id="SDD21859.1"/>
    </source>
</evidence>
<dbReference type="RefSeq" id="WP_087939631.1">
    <property type="nucleotide sequence ID" value="NZ_FNAC01000019.1"/>
</dbReference>
<dbReference type="AlphaFoldDB" id="A0A1G6SYN8"/>
<evidence type="ECO:0000313" key="2">
    <source>
        <dbReference type="Proteomes" id="UP000199060"/>
    </source>
</evidence>